<protein>
    <recommendedName>
        <fullName evidence="3">Extradiol ring-cleavage dioxygenase class III enzyme subunit B domain-containing protein</fullName>
    </recommendedName>
</protein>
<comment type="caution">
    <text evidence="1">The sequence shown here is derived from an EMBL/GenBank/DDBJ whole genome shotgun (WGS) entry which is preliminary data.</text>
</comment>
<name>A0A9X4LWZ1_9ACTN</name>
<evidence type="ECO:0000313" key="2">
    <source>
        <dbReference type="Proteomes" id="UP001152755"/>
    </source>
</evidence>
<evidence type="ECO:0008006" key="3">
    <source>
        <dbReference type="Google" id="ProtNLM"/>
    </source>
</evidence>
<dbReference type="Proteomes" id="UP001152755">
    <property type="component" value="Unassembled WGS sequence"/>
</dbReference>
<dbReference type="Gene3D" id="3.40.830.10">
    <property type="entry name" value="LigB-like"/>
    <property type="match status" value="1"/>
</dbReference>
<accession>A0A9X4LWZ1</accession>
<dbReference type="AlphaFoldDB" id="A0A9X4LWZ1"/>
<dbReference type="RefSeq" id="WP_332519254.1">
    <property type="nucleotide sequence ID" value="NZ_JANRHA010000002.1"/>
</dbReference>
<dbReference type="SUPFAM" id="SSF53213">
    <property type="entry name" value="LigB-like"/>
    <property type="match status" value="1"/>
</dbReference>
<reference evidence="1" key="1">
    <citation type="submission" date="2022-08" db="EMBL/GenBank/DDBJ databases">
        <title>Genome analysis of Corynebacteriales strain.</title>
        <authorList>
            <person name="Lee S.D."/>
        </authorList>
    </citation>
    <scope>NUCLEOTIDE SEQUENCE</scope>
    <source>
        <strain evidence="1">D3-21</strain>
    </source>
</reference>
<gene>
    <name evidence="1" type="ORF">NVS88_04080</name>
</gene>
<sequence length="250" mass="25364">MLTAAALVSGPPLLVPELAGGAAGETTDLREATLAAARTLVELGCEWTVLGAGTPTGVRTGTFAGFGADVTVSLDAEADDLEAGDLEADDRLAEGRVADPMMPLPLLIGGWLRGQIAPRSTVRSLLVDPAADPTSCAAIGTQLRTELDARPTPQGLLVVGDGTNTIGAKAPGGPDARATEVEEDLRHALADGDGAALAALDPQLCDELGVSGRPAWQVLAAVFGATPRTCTELYTGAPFGVGYLVGTWVL</sequence>
<keyword evidence="2" id="KW-1185">Reference proteome</keyword>
<dbReference type="EMBL" id="JANRHA010000002">
    <property type="protein sequence ID" value="MDG3013734.1"/>
    <property type="molecule type" value="Genomic_DNA"/>
</dbReference>
<evidence type="ECO:0000313" key="1">
    <source>
        <dbReference type="EMBL" id="MDG3013734.1"/>
    </source>
</evidence>
<organism evidence="1 2">
    <name type="scientific">Speluncibacter jeojiensis</name>
    <dbReference type="NCBI Taxonomy" id="2710754"/>
    <lineage>
        <taxon>Bacteria</taxon>
        <taxon>Bacillati</taxon>
        <taxon>Actinomycetota</taxon>
        <taxon>Actinomycetes</taxon>
        <taxon>Mycobacteriales</taxon>
        <taxon>Speluncibacteraceae</taxon>
        <taxon>Speluncibacter</taxon>
    </lineage>
</organism>
<proteinExistence type="predicted"/>